<dbReference type="Pfam" id="PF25954">
    <property type="entry name" value="Beta-barrel_RND_2"/>
    <property type="match status" value="1"/>
</dbReference>
<evidence type="ECO:0000256" key="1">
    <source>
        <dbReference type="ARBA" id="ARBA00009477"/>
    </source>
</evidence>
<feature type="domain" description="Multidrug resistance protein MdtA-like barrel-sandwich hybrid" evidence="3">
    <location>
        <begin position="70"/>
        <end position="185"/>
    </location>
</feature>
<evidence type="ECO:0000256" key="2">
    <source>
        <dbReference type="SAM" id="SignalP"/>
    </source>
</evidence>
<dbReference type="InterPro" id="IPR058637">
    <property type="entry name" value="YknX-like_C"/>
</dbReference>
<dbReference type="Proteomes" id="UP000823757">
    <property type="component" value="Unassembled WGS sequence"/>
</dbReference>
<dbReference type="NCBIfam" id="TIGR01730">
    <property type="entry name" value="RND_mfp"/>
    <property type="match status" value="1"/>
</dbReference>
<comment type="caution">
    <text evidence="6">The sequence shown here is derived from an EMBL/GenBank/DDBJ whole genome shotgun (WGS) entry which is preliminary data.</text>
</comment>
<reference evidence="6" key="2">
    <citation type="journal article" date="2021" name="PeerJ">
        <title>Extensive microbial diversity within the chicken gut microbiome revealed by metagenomics and culture.</title>
        <authorList>
            <person name="Gilroy R."/>
            <person name="Ravi A."/>
            <person name="Getino M."/>
            <person name="Pursley I."/>
            <person name="Horton D.L."/>
            <person name="Alikhan N.F."/>
            <person name="Baker D."/>
            <person name="Gharbi K."/>
            <person name="Hall N."/>
            <person name="Watson M."/>
            <person name="Adriaenssens E.M."/>
            <person name="Foster-Nyarko E."/>
            <person name="Jarju S."/>
            <person name="Secka A."/>
            <person name="Antonio M."/>
            <person name="Oren A."/>
            <person name="Chaudhuri R.R."/>
            <person name="La Ragione R."/>
            <person name="Hildebrand F."/>
            <person name="Pallen M.J."/>
        </authorList>
    </citation>
    <scope>NUCLEOTIDE SEQUENCE</scope>
    <source>
        <strain evidence="6">B1-13419</strain>
    </source>
</reference>
<dbReference type="GO" id="GO:1990281">
    <property type="term" value="C:efflux pump complex"/>
    <property type="evidence" value="ECO:0007669"/>
    <property type="project" value="TreeGrafter"/>
</dbReference>
<evidence type="ECO:0000313" key="7">
    <source>
        <dbReference type="Proteomes" id="UP000823757"/>
    </source>
</evidence>
<dbReference type="Pfam" id="PF25917">
    <property type="entry name" value="BSH_RND"/>
    <property type="match status" value="1"/>
</dbReference>
<dbReference type="InterPro" id="IPR006143">
    <property type="entry name" value="RND_pump_MFP"/>
</dbReference>
<dbReference type="Gene3D" id="2.40.50.100">
    <property type="match status" value="1"/>
</dbReference>
<accession>A0A9D9IKZ5</accession>
<dbReference type="SUPFAM" id="SSF111369">
    <property type="entry name" value="HlyD-like secretion proteins"/>
    <property type="match status" value="1"/>
</dbReference>
<dbReference type="Gene3D" id="1.10.287.470">
    <property type="entry name" value="Helix hairpin bin"/>
    <property type="match status" value="1"/>
</dbReference>
<evidence type="ECO:0000259" key="3">
    <source>
        <dbReference type="Pfam" id="PF25917"/>
    </source>
</evidence>
<keyword evidence="2" id="KW-0732">Signal</keyword>
<dbReference type="EMBL" id="JADIMD010000082">
    <property type="protein sequence ID" value="MBO8474719.1"/>
    <property type="molecule type" value="Genomic_DNA"/>
</dbReference>
<dbReference type="InterPro" id="IPR058792">
    <property type="entry name" value="Beta-barrel_RND_2"/>
</dbReference>
<protein>
    <submittedName>
        <fullName evidence="6">Efflux RND transporter periplasmic adaptor subunit</fullName>
    </submittedName>
</protein>
<dbReference type="Pfam" id="PF25989">
    <property type="entry name" value="YknX_C"/>
    <property type="match status" value="1"/>
</dbReference>
<dbReference type="GO" id="GO:0015562">
    <property type="term" value="F:efflux transmembrane transporter activity"/>
    <property type="evidence" value="ECO:0007669"/>
    <property type="project" value="TreeGrafter"/>
</dbReference>
<evidence type="ECO:0000313" key="6">
    <source>
        <dbReference type="EMBL" id="MBO8474719.1"/>
    </source>
</evidence>
<dbReference type="Gene3D" id="2.40.420.20">
    <property type="match status" value="1"/>
</dbReference>
<name>A0A9D9IKZ5_9BACT</name>
<organism evidence="6 7">
    <name type="scientific">Candidatus Cryptobacteroides faecigallinarum</name>
    <dbReference type="NCBI Taxonomy" id="2840763"/>
    <lineage>
        <taxon>Bacteria</taxon>
        <taxon>Pseudomonadati</taxon>
        <taxon>Bacteroidota</taxon>
        <taxon>Bacteroidia</taxon>
        <taxon>Bacteroidales</taxon>
        <taxon>Candidatus Cryptobacteroides</taxon>
    </lineage>
</organism>
<dbReference type="PANTHER" id="PTHR30469:SF20">
    <property type="entry name" value="EFFLUX RND TRANSPORTER PERIPLASMIC ADAPTOR SUBUNIT"/>
    <property type="match status" value="1"/>
</dbReference>
<feature type="chain" id="PRO_5038542522" evidence="2">
    <location>
        <begin position="21"/>
        <end position="346"/>
    </location>
</feature>
<gene>
    <name evidence="6" type="ORF">IAB91_05455</name>
</gene>
<dbReference type="Gene3D" id="2.40.30.170">
    <property type="match status" value="1"/>
</dbReference>
<sequence length="346" mass="36378">MEMNRSAFLFMAMVSSLLLAGCSGGRNDRNRQVVKPSAVAVKVMKAQTSDNVDAMTYVGTVEASRTTVLVSRYSGTLATLNIKEGQQVSAGDKAAEISSQSVESMLEMAQATLAQAQDGYERAKTVHESGSMSEVQWVDVKTQLAKAEASEKAARQAYEDCTVRIPYDGVIGEVYADEGVDVGVAEPLAKLMDISSLEISFPVPESEIGQITEGMEVAVTVPALGDREFRGKVTVKGISASVLSHCYSCTLVPDGKVAGLLPGMVCKVSVGKSGSGIVIPTSIVKTDMDGRYVWIVSDGKAEKRSISTGGFSGNGVVVESGLENGDLLIVEGTQKVSTGTAVNIVE</sequence>
<dbReference type="PANTHER" id="PTHR30469">
    <property type="entry name" value="MULTIDRUG RESISTANCE PROTEIN MDTA"/>
    <property type="match status" value="1"/>
</dbReference>
<feature type="signal peptide" evidence="2">
    <location>
        <begin position="1"/>
        <end position="20"/>
    </location>
</feature>
<evidence type="ECO:0000259" key="4">
    <source>
        <dbReference type="Pfam" id="PF25954"/>
    </source>
</evidence>
<comment type="similarity">
    <text evidence="1">Belongs to the membrane fusion protein (MFP) (TC 8.A.1) family.</text>
</comment>
<proteinExistence type="inferred from homology"/>
<feature type="domain" description="CusB-like beta-barrel" evidence="4">
    <location>
        <begin position="201"/>
        <end position="271"/>
    </location>
</feature>
<evidence type="ECO:0000259" key="5">
    <source>
        <dbReference type="Pfam" id="PF25989"/>
    </source>
</evidence>
<feature type="domain" description="YknX-like C-terminal permuted SH3-like" evidence="5">
    <location>
        <begin position="277"/>
        <end position="343"/>
    </location>
</feature>
<dbReference type="PROSITE" id="PS51257">
    <property type="entry name" value="PROKAR_LIPOPROTEIN"/>
    <property type="match status" value="1"/>
</dbReference>
<dbReference type="InterPro" id="IPR058625">
    <property type="entry name" value="MdtA-like_BSH"/>
</dbReference>
<dbReference type="AlphaFoldDB" id="A0A9D9IKZ5"/>
<reference evidence="6" key="1">
    <citation type="submission" date="2020-10" db="EMBL/GenBank/DDBJ databases">
        <authorList>
            <person name="Gilroy R."/>
        </authorList>
    </citation>
    <scope>NUCLEOTIDE SEQUENCE</scope>
    <source>
        <strain evidence="6">B1-13419</strain>
    </source>
</reference>